<dbReference type="PANTHER" id="PTHR47572:SF5">
    <property type="entry name" value="BLR2277 PROTEIN"/>
    <property type="match status" value="1"/>
</dbReference>
<dbReference type="EMBL" id="BAAAEJ010000003">
    <property type="protein sequence ID" value="GAA0386216.1"/>
    <property type="molecule type" value="Genomic_DNA"/>
</dbReference>
<evidence type="ECO:0000259" key="1">
    <source>
        <dbReference type="Pfam" id="PF08450"/>
    </source>
</evidence>
<dbReference type="PANTHER" id="PTHR47572">
    <property type="entry name" value="LIPOPROTEIN-RELATED"/>
    <property type="match status" value="1"/>
</dbReference>
<feature type="domain" description="SMP-30/Gluconolactonase/LRE-like region" evidence="1">
    <location>
        <begin position="12"/>
        <end position="283"/>
    </location>
</feature>
<dbReference type="InterPro" id="IPR011042">
    <property type="entry name" value="6-blade_b-propeller_TolB-like"/>
</dbReference>
<dbReference type="PRINTS" id="PR01790">
    <property type="entry name" value="SMP30FAMILY"/>
</dbReference>
<dbReference type="Proteomes" id="UP001500791">
    <property type="component" value="Unassembled WGS sequence"/>
</dbReference>
<dbReference type="Gene3D" id="2.120.10.30">
    <property type="entry name" value="TolB, C-terminal domain"/>
    <property type="match status" value="1"/>
</dbReference>
<dbReference type="InterPro" id="IPR051262">
    <property type="entry name" value="SMP-30/CGR1_Lactonase"/>
</dbReference>
<organism evidence="2 3">
    <name type="scientific">Brevundimonas terrae</name>
    <dbReference type="NCBI Taxonomy" id="363631"/>
    <lineage>
        <taxon>Bacteria</taxon>
        <taxon>Pseudomonadati</taxon>
        <taxon>Pseudomonadota</taxon>
        <taxon>Alphaproteobacteria</taxon>
        <taxon>Caulobacterales</taxon>
        <taxon>Caulobacteraceae</taxon>
        <taxon>Brevundimonas</taxon>
    </lineage>
</organism>
<protein>
    <submittedName>
        <fullName evidence="2">SMP-30/gluconolactonase/LRE family protein</fullName>
    </submittedName>
</protein>
<keyword evidence="3" id="KW-1185">Reference proteome</keyword>
<name>A0ABN0Y7M9_9CAUL</name>
<gene>
    <name evidence="2" type="ORF">GCM10009093_11360</name>
</gene>
<reference evidence="2 3" key="1">
    <citation type="journal article" date="2019" name="Int. J. Syst. Evol. Microbiol.">
        <title>The Global Catalogue of Microorganisms (GCM) 10K type strain sequencing project: providing services to taxonomists for standard genome sequencing and annotation.</title>
        <authorList>
            <consortium name="The Broad Institute Genomics Platform"/>
            <consortium name="The Broad Institute Genome Sequencing Center for Infectious Disease"/>
            <person name="Wu L."/>
            <person name="Ma J."/>
        </authorList>
    </citation>
    <scope>NUCLEOTIDE SEQUENCE [LARGE SCALE GENOMIC DNA]</scope>
    <source>
        <strain evidence="2 3">JCM 13476</strain>
    </source>
</reference>
<accession>A0ABN0Y7M9</accession>
<dbReference type="SUPFAM" id="SSF63829">
    <property type="entry name" value="Calcium-dependent phosphotriesterase"/>
    <property type="match status" value="1"/>
</dbReference>
<dbReference type="RefSeq" id="WP_167173960.1">
    <property type="nucleotide sequence ID" value="NZ_BAAAEJ010000003.1"/>
</dbReference>
<evidence type="ECO:0000313" key="3">
    <source>
        <dbReference type="Proteomes" id="UP001500791"/>
    </source>
</evidence>
<comment type="caution">
    <text evidence="2">The sequence shown here is derived from an EMBL/GenBank/DDBJ whole genome shotgun (WGS) entry which is preliminary data.</text>
</comment>
<proteinExistence type="predicted"/>
<evidence type="ECO:0000313" key="2">
    <source>
        <dbReference type="EMBL" id="GAA0386216.1"/>
    </source>
</evidence>
<dbReference type="InterPro" id="IPR013658">
    <property type="entry name" value="SGL"/>
</dbReference>
<dbReference type="Pfam" id="PF08450">
    <property type="entry name" value="SGL"/>
    <property type="match status" value="1"/>
</dbReference>
<sequence>MQLIPVTTGLQFPEGPIAMADGSVILVEIRRKTLSRVTPDGTVSVVADLGGGPNGAAIGPDGRAYVCNNGGLGWIDLDGGVMVPHGAAADYAGGCIQAVDLETGAVEILYTECDGRPLSAPNDIVFDSQGGFWFTDLGKENDATRDYGALYYAKTDGSFISRQRDRLSWPNGCGLSPDGQTLYVAETWTGRLWAYDILEAGVLKAPEVSYMPGRLILTLPGYQPFDSLAIQQDGDVCVATGVNGRITIIAPNGDQKDVPVPDFITTNICFGGADMKDAWITASSTGILYKTRWETAGLKLAFNG</sequence>
<dbReference type="InterPro" id="IPR005511">
    <property type="entry name" value="SMP-30"/>
</dbReference>